<dbReference type="Pfam" id="PF20127">
    <property type="entry name" value="DUF6517"/>
    <property type="match status" value="1"/>
</dbReference>
<dbReference type="OrthoDB" id="300230at2157"/>
<keyword evidence="2" id="KW-1185">Reference proteome</keyword>
<comment type="caution">
    <text evidence="1">The sequence shown here is derived from an EMBL/GenBank/DDBJ whole genome shotgun (WGS) entry which is preliminary data.</text>
</comment>
<dbReference type="EMBL" id="QKNX01000004">
    <property type="protein sequence ID" value="TKR25403.1"/>
    <property type="molecule type" value="Genomic_DNA"/>
</dbReference>
<accession>A0A4V5ZNX0</accession>
<gene>
    <name evidence="1" type="ORF">DM868_10645</name>
</gene>
<dbReference type="Proteomes" id="UP000308037">
    <property type="component" value="Unassembled WGS sequence"/>
</dbReference>
<evidence type="ECO:0000313" key="2">
    <source>
        <dbReference type="Proteomes" id="UP000308037"/>
    </source>
</evidence>
<evidence type="ECO:0000313" key="1">
    <source>
        <dbReference type="EMBL" id="TKR25403.1"/>
    </source>
</evidence>
<sequence>MTGSADGYPSVPHDRLLADGWELRSKRERTVFRMPGMEVTGRTLLYDDADLRAAIEAAGVAAIVGDAEVDDRVGDDGDGGSWRFFFATALSFRPPLAPMVGTVSIRPTVARQARRTFVDELEGRGFEGVESGRRERVRTESGDRTRLRQFTAHLPIAAERGPERIDAEGWLAVWVTDGSFRIAGGAYPTHGLEARLDAVGVRTPRIDRVYLRDELIELIRAVR</sequence>
<organism evidence="1 2">
    <name type="scientific">Natronomonas salsuginis</name>
    <dbReference type="NCBI Taxonomy" id="2217661"/>
    <lineage>
        <taxon>Archaea</taxon>
        <taxon>Methanobacteriati</taxon>
        <taxon>Methanobacteriota</taxon>
        <taxon>Stenosarchaea group</taxon>
        <taxon>Halobacteria</taxon>
        <taxon>Halobacteriales</taxon>
        <taxon>Natronomonadaceae</taxon>
        <taxon>Natronomonas</taxon>
    </lineage>
</organism>
<reference evidence="1 2" key="1">
    <citation type="submission" date="2019-04" db="EMBL/GenBank/DDBJ databases">
        <title>Natronomonas sp. F20-122 a newhaloarchaeon isolated from a saline saltern of Isla Bacuta, Huelva, Spain.</title>
        <authorList>
            <person name="Duran-Viseras A."/>
            <person name="Sanchez-Porro C."/>
            <person name="Ventosa A."/>
        </authorList>
    </citation>
    <scope>NUCLEOTIDE SEQUENCE [LARGE SCALE GENOMIC DNA]</scope>
    <source>
        <strain evidence="1 2">F20-122</strain>
    </source>
</reference>
<dbReference type="InterPro" id="IPR045396">
    <property type="entry name" value="DUF6517"/>
</dbReference>
<protein>
    <submittedName>
        <fullName evidence="1">Uncharacterized protein</fullName>
    </submittedName>
</protein>
<dbReference type="AlphaFoldDB" id="A0A4V5ZNX0"/>
<proteinExistence type="predicted"/>
<name>A0A4V5ZNX0_9EURY</name>